<accession>A0ABP0HER2</accession>
<evidence type="ECO:0000313" key="3">
    <source>
        <dbReference type="Proteomes" id="UP001642464"/>
    </source>
</evidence>
<sequence>MIDKAFAWAEANGKLRINKIHGEPEAFLVLSEGFALTSTDVEETEQCGNIAVEDGDDEAGTLLDSDLPDINESDPAALLSSQLAASSSGGAGSSSGGPSPLDTSQVMSFKTLARMKRMMTFPAVVATASPLSVLPQFVEVLGKKIDKIQAELDCFSCHDHVNQSYAMLF</sequence>
<reference evidence="2 3" key="1">
    <citation type="submission" date="2024-02" db="EMBL/GenBank/DDBJ databases">
        <authorList>
            <person name="Chen Y."/>
            <person name="Shah S."/>
            <person name="Dougan E. K."/>
            <person name="Thang M."/>
            <person name="Chan C."/>
        </authorList>
    </citation>
    <scope>NUCLEOTIDE SEQUENCE [LARGE SCALE GENOMIC DNA]</scope>
</reference>
<dbReference type="EMBL" id="CAXAMM010000736">
    <property type="protein sequence ID" value="CAK8988706.1"/>
    <property type="molecule type" value="Genomic_DNA"/>
</dbReference>
<dbReference type="EMBL" id="CAXAMM010000714">
    <property type="protein sequence ID" value="CAK8988603.1"/>
    <property type="molecule type" value="Genomic_DNA"/>
</dbReference>
<comment type="caution">
    <text evidence="2">The sequence shown here is derived from an EMBL/GenBank/DDBJ whole genome shotgun (WGS) entry which is preliminary data.</text>
</comment>
<dbReference type="Proteomes" id="UP001642464">
    <property type="component" value="Unassembled WGS sequence"/>
</dbReference>
<proteinExistence type="predicted"/>
<keyword evidence="3" id="KW-1185">Reference proteome</keyword>
<name>A0ABP0HER2_9DINO</name>
<evidence type="ECO:0000313" key="2">
    <source>
        <dbReference type="EMBL" id="CAK8988706.1"/>
    </source>
</evidence>
<protein>
    <submittedName>
        <fullName evidence="2">Uncharacterized protein</fullName>
    </submittedName>
</protein>
<organism evidence="2 3">
    <name type="scientific">Durusdinium trenchii</name>
    <dbReference type="NCBI Taxonomy" id="1381693"/>
    <lineage>
        <taxon>Eukaryota</taxon>
        <taxon>Sar</taxon>
        <taxon>Alveolata</taxon>
        <taxon>Dinophyceae</taxon>
        <taxon>Suessiales</taxon>
        <taxon>Symbiodiniaceae</taxon>
        <taxon>Durusdinium</taxon>
    </lineage>
</organism>
<gene>
    <name evidence="1" type="ORF">SCF082_LOCUS1464</name>
    <name evidence="2" type="ORF">SCF082_LOCUS1500</name>
</gene>
<evidence type="ECO:0000313" key="1">
    <source>
        <dbReference type="EMBL" id="CAK8988603.1"/>
    </source>
</evidence>